<comment type="similarity">
    <text evidence="3">Belongs to the cytochrome b560 family.</text>
</comment>
<dbReference type="InterPro" id="IPR000701">
    <property type="entry name" value="SuccDH_FuR_B_TM-su"/>
</dbReference>
<dbReference type="GO" id="GO:0006099">
    <property type="term" value="P:tricarboxylic acid cycle"/>
    <property type="evidence" value="ECO:0007669"/>
    <property type="project" value="InterPro"/>
</dbReference>
<evidence type="ECO:0000313" key="16">
    <source>
        <dbReference type="Proteomes" id="UP000215126"/>
    </source>
</evidence>
<proteinExistence type="inferred from homology"/>
<dbReference type="GO" id="GO:0046872">
    <property type="term" value="F:metal ion binding"/>
    <property type="evidence" value="ECO:0007669"/>
    <property type="project" value="UniProtKB-KW"/>
</dbReference>
<comment type="cofactor">
    <cofactor evidence="12">
        <name>heme</name>
        <dbReference type="ChEBI" id="CHEBI:30413"/>
    </cofactor>
    <text evidence="12">The heme is bound between the two transmembrane subunits.</text>
</comment>
<evidence type="ECO:0000313" key="14">
    <source>
        <dbReference type="EMBL" id="SNU85898.1"/>
    </source>
</evidence>
<keyword evidence="10 13" id="KW-0472">Membrane</keyword>
<feature type="binding site" description="axial binding residue" evidence="12">
    <location>
        <position position="93"/>
    </location>
    <ligand>
        <name>heme</name>
        <dbReference type="ChEBI" id="CHEBI:30413"/>
        <note>ligand shared with second transmembrane subunit</note>
    </ligand>
    <ligandPart>
        <name>Fe</name>
        <dbReference type="ChEBI" id="CHEBI:18248"/>
    </ligandPart>
</feature>
<dbReference type="NCBIfam" id="TIGR02970">
    <property type="entry name" value="succ_dehyd_cytB"/>
    <property type="match status" value="1"/>
</dbReference>
<dbReference type="Gene3D" id="1.20.1300.10">
    <property type="entry name" value="Fumarate reductase/succinate dehydrogenase, transmembrane subunit"/>
    <property type="match status" value="1"/>
</dbReference>
<dbReference type="InterPro" id="IPR034804">
    <property type="entry name" value="SQR/QFR_C/D"/>
</dbReference>
<evidence type="ECO:0000256" key="12">
    <source>
        <dbReference type="PIRSR" id="PIRSR000178-1"/>
    </source>
</evidence>
<dbReference type="CDD" id="cd03499">
    <property type="entry name" value="SQR_TypeC_SdhC"/>
    <property type="match status" value="1"/>
</dbReference>
<keyword evidence="8 13" id="KW-1133">Transmembrane helix</keyword>
<keyword evidence="16" id="KW-1185">Reference proteome</keyword>
<evidence type="ECO:0000256" key="8">
    <source>
        <dbReference type="ARBA" id="ARBA00022989"/>
    </source>
</evidence>
<name>A0A239SM31_9BURK</name>
<dbReference type="Proteomes" id="UP000335538">
    <property type="component" value="Unassembled WGS sequence"/>
</dbReference>
<organism evidence="14 16">
    <name type="scientific">Pandoraea sputorum</name>
    <dbReference type="NCBI Taxonomy" id="93222"/>
    <lineage>
        <taxon>Bacteria</taxon>
        <taxon>Pseudomonadati</taxon>
        <taxon>Pseudomonadota</taxon>
        <taxon>Betaproteobacteria</taxon>
        <taxon>Burkholderiales</taxon>
        <taxon>Burkholderiaceae</taxon>
        <taxon>Pandoraea</taxon>
    </lineage>
</organism>
<dbReference type="AlphaFoldDB" id="A0A239SM31"/>
<dbReference type="GO" id="GO:0009055">
    <property type="term" value="F:electron transfer activity"/>
    <property type="evidence" value="ECO:0007669"/>
    <property type="project" value="InterPro"/>
</dbReference>
<sequence length="141" mass="15542">MGSSMAEVVKKERPVYRNIGIGQIVSYRLPPAGIVSILHRISGVILFLLLPFALYLFEQSLTSELTFETLRSVASNWFVKLVILALSWGFLHHFCAGVRHLRMDFNHDAVSKEGGKNSAVVVLAVSLVLTLAVALKLFGAF</sequence>
<dbReference type="PANTHER" id="PTHR10978">
    <property type="entry name" value="SUCCINATE DEHYDROGENASE CYTOCHROME B560 SUBUNIT"/>
    <property type="match status" value="1"/>
</dbReference>
<evidence type="ECO:0000256" key="11">
    <source>
        <dbReference type="ARBA" id="ARBA00025912"/>
    </source>
</evidence>
<reference evidence="15 17" key="2">
    <citation type="submission" date="2019-08" db="EMBL/GenBank/DDBJ databases">
        <authorList>
            <person name="Peeters C."/>
        </authorList>
    </citation>
    <scope>NUCLEOTIDE SEQUENCE [LARGE SCALE GENOMIC DNA]</scope>
    <source>
        <strain evidence="15 17">LMG 31121</strain>
    </source>
</reference>
<keyword evidence="5 12" id="KW-0349">Heme</keyword>
<evidence type="ECO:0000256" key="4">
    <source>
        <dbReference type="ARBA" id="ARBA00020076"/>
    </source>
</evidence>
<evidence type="ECO:0000256" key="9">
    <source>
        <dbReference type="ARBA" id="ARBA00023004"/>
    </source>
</evidence>
<accession>A0A239SM31</accession>
<reference evidence="14 16" key="1">
    <citation type="submission" date="2017-06" db="EMBL/GenBank/DDBJ databases">
        <authorList>
            <consortium name="Pathogen Informatics"/>
        </authorList>
    </citation>
    <scope>NUCLEOTIDE SEQUENCE [LARGE SCALE GENOMIC DNA]</scope>
    <source>
        <strain evidence="14 16">NCTC13161</strain>
    </source>
</reference>
<keyword evidence="7 12" id="KW-0479">Metal-binding</keyword>
<keyword evidence="6 13" id="KW-0812">Transmembrane</keyword>
<feature type="transmembrane region" description="Helical" evidence="13">
    <location>
        <begin position="37"/>
        <end position="57"/>
    </location>
</feature>
<evidence type="ECO:0000256" key="1">
    <source>
        <dbReference type="ARBA" id="ARBA00004050"/>
    </source>
</evidence>
<dbReference type="PANTHER" id="PTHR10978:SF5">
    <property type="entry name" value="SUCCINATE DEHYDROGENASE CYTOCHROME B560 SUBUNIT, MITOCHONDRIAL"/>
    <property type="match status" value="1"/>
</dbReference>
<dbReference type="PIRSF" id="PIRSF000178">
    <property type="entry name" value="SDH_cyt_b560"/>
    <property type="match status" value="1"/>
</dbReference>
<comment type="subcellular location">
    <subcellularLocation>
        <location evidence="2">Membrane</location>
    </subcellularLocation>
</comment>
<protein>
    <recommendedName>
        <fullName evidence="4">Succinate dehydrogenase cytochrome b556 subunit</fullName>
    </recommendedName>
</protein>
<feature type="transmembrane region" description="Helical" evidence="13">
    <location>
        <begin position="119"/>
        <end position="138"/>
    </location>
</feature>
<dbReference type="InterPro" id="IPR014314">
    <property type="entry name" value="Succ_DH_cytb556"/>
</dbReference>
<dbReference type="STRING" id="93222.NA29_19000"/>
<evidence type="ECO:0000256" key="5">
    <source>
        <dbReference type="ARBA" id="ARBA00022617"/>
    </source>
</evidence>
<evidence type="ECO:0000256" key="10">
    <source>
        <dbReference type="ARBA" id="ARBA00023136"/>
    </source>
</evidence>
<evidence type="ECO:0000256" key="3">
    <source>
        <dbReference type="ARBA" id="ARBA00007244"/>
    </source>
</evidence>
<dbReference type="GO" id="GO:0005886">
    <property type="term" value="C:plasma membrane"/>
    <property type="evidence" value="ECO:0007669"/>
    <property type="project" value="TreeGrafter"/>
</dbReference>
<evidence type="ECO:0000256" key="13">
    <source>
        <dbReference type="SAM" id="Phobius"/>
    </source>
</evidence>
<comment type="subunit">
    <text evidence="11">Part of an enzyme complex containing four subunits: a flavoprotein, an iron-sulfur protein, plus two membrane-anchoring proteins, SdhC and SdhD. The complex can form homotrimers.</text>
</comment>
<evidence type="ECO:0000256" key="6">
    <source>
        <dbReference type="ARBA" id="ARBA00022692"/>
    </source>
</evidence>
<dbReference type="Pfam" id="PF01127">
    <property type="entry name" value="Sdh_cyt"/>
    <property type="match status" value="1"/>
</dbReference>
<dbReference type="EMBL" id="CABPSR010000009">
    <property type="protein sequence ID" value="VVE81881.1"/>
    <property type="molecule type" value="Genomic_DNA"/>
</dbReference>
<comment type="function">
    <text evidence="1">Membrane-anchoring subunit of succinate dehydrogenase (SDH).</text>
</comment>
<feature type="transmembrane region" description="Helical" evidence="13">
    <location>
        <begin position="77"/>
        <end position="98"/>
    </location>
</feature>
<evidence type="ECO:0000313" key="17">
    <source>
        <dbReference type="Proteomes" id="UP000335538"/>
    </source>
</evidence>
<dbReference type="EMBL" id="LT906435">
    <property type="protein sequence ID" value="SNU85898.1"/>
    <property type="molecule type" value="Genomic_DNA"/>
</dbReference>
<dbReference type="SUPFAM" id="SSF81343">
    <property type="entry name" value="Fumarate reductase respiratory complex transmembrane subunits"/>
    <property type="match status" value="1"/>
</dbReference>
<keyword evidence="9 12" id="KW-0408">Iron</keyword>
<gene>
    <name evidence="14" type="primary">sdhC</name>
    <name evidence="15" type="ORF">PSP31121_03494</name>
    <name evidence="14" type="ORF">SAMEA4530655_02971</name>
</gene>
<evidence type="ECO:0000256" key="7">
    <source>
        <dbReference type="ARBA" id="ARBA00022723"/>
    </source>
</evidence>
<evidence type="ECO:0000256" key="2">
    <source>
        <dbReference type="ARBA" id="ARBA00004370"/>
    </source>
</evidence>
<evidence type="ECO:0000313" key="15">
    <source>
        <dbReference type="EMBL" id="VVE81881.1"/>
    </source>
</evidence>
<dbReference type="Proteomes" id="UP000215126">
    <property type="component" value="Chromosome 1"/>
</dbReference>